<proteinExistence type="predicted"/>
<evidence type="ECO:0000313" key="1">
    <source>
        <dbReference type="EMBL" id="JAE11769.1"/>
    </source>
</evidence>
<organism evidence="1">
    <name type="scientific">Arundo donax</name>
    <name type="common">Giant reed</name>
    <name type="synonym">Donax arundinaceus</name>
    <dbReference type="NCBI Taxonomy" id="35708"/>
    <lineage>
        <taxon>Eukaryota</taxon>
        <taxon>Viridiplantae</taxon>
        <taxon>Streptophyta</taxon>
        <taxon>Embryophyta</taxon>
        <taxon>Tracheophyta</taxon>
        <taxon>Spermatophyta</taxon>
        <taxon>Magnoliopsida</taxon>
        <taxon>Liliopsida</taxon>
        <taxon>Poales</taxon>
        <taxon>Poaceae</taxon>
        <taxon>PACMAD clade</taxon>
        <taxon>Arundinoideae</taxon>
        <taxon>Arundineae</taxon>
        <taxon>Arundo</taxon>
    </lineage>
</organism>
<sequence>MPLSVTVMDPTCHRHTNGISGICKFFRWHIRKYP</sequence>
<accession>A0A0A9FKL3</accession>
<dbReference type="EMBL" id="GBRH01186127">
    <property type="protein sequence ID" value="JAE11769.1"/>
    <property type="molecule type" value="Transcribed_RNA"/>
</dbReference>
<name>A0A0A9FKL3_ARUDO</name>
<reference evidence="1" key="1">
    <citation type="submission" date="2014-09" db="EMBL/GenBank/DDBJ databases">
        <authorList>
            <person name="Magalhaes I.L.F."/>
            <person name="Oliveira U."/>
            <person name="Santos F.R."/>
            <person name="Vidigal T.H.D.A."/>
            <person name="Brescovit A.D."/>
            <person name="Santos A.J."/>
        </authorList>
    </citation>
    <scope>NUCLEOTIDE SEQUENCE</scope>
    <source>
        <tissue evidence="1">Shoot tissue taken approximately 20 cm above the soil surface</tissue>
    </source>
</reference>
<dbReference type="AlphaFoldDB" id="A0A0A9FKL3"/>
<reference evidence="1" key="2">
    <citation type="journal article" date="2015" name="Data Brief">
        <title>Shoot transcriptome of the giant reed, Arundo donax.</title>
        <authorList>
            <person name="Barrero R.A."/>
            <person name="Guerrero F.D."/>
            <person name="Moolhuijzen P."/>
            <person name="Goolsby J.A."/>
            <person name="Tidwell J."/>
            <person name="Bellgard S.E."/>
            <person name="Bellgard M.I."/>
        </authorList>
    </citation>
    <scope>NUCLEOTIDE SEQUENCE</scope>
    <source>
        <tissue evidence="1">Shoot tissue taken approximately 20 cm above the soil surface</tissue>
    </source>
</reference>
<protein>
    <submittedName>
        <fullName evidence="1">Uncharacterized protein</fullName>
    </submittedName>
</protein>